<sequence length="93" mass="9704">MSGIFLVSLALIALSILWVPTYSMVLMLKGMGVPEAGAGLRLILPLQLLATIALVLLANALGLGNPAAYTLAILVLVSATGVVIVWRRRHNGA</sequence>
<accession>A0A1I4DNS5</accession>
<keyword evidence="1" id="KW-0812">Transmembrane</keyword>
<keyword evidence="1" id="KW-1133">Transmembrane helix</keyword>
<dbReference type="EMBL" id="FOSR01000009">
    <property type="protein sequence ID" value="SFK93716.1"/>
    <property type="molecule type" value="Genomic_DNA"/>
</dbReference>
<name>A0A1I4DNS5_9GAMM</name>
<gene>
    <name evidence="2" type="ORF">SAMN05192579_10999</name>
</gene>
<evidence type="ECO:0000313" key="3">
    <source>
        <dbReference type="Proteomes" id="UP000198725"/>
    </source>
</evidence>
<feature type="transmembrane region" description="Helical" evidence="1">
    <location>
        <begin position="67"/>
        <end position="86"/>
    </location>
</feature>
<keyword evidence="3" id="KW-1185">Reference proteome</keyword>
<feature type="transmembrane region" description="Helical" evidence="1">
    <location>
        <begin position="40"/>
        <end position="61"/>
    </location>
</feature>
<protein>
    <submittedName>
        <fullName evidence="2">Uncharacterized protein</fullName>
    </submittedName>
</protein>
<dbReference type="Proteomes" id="UP000198725">
    <property type="component" value="Unassembled WGS sequence"/>
</dbReference>
<organism evidence="2 3">
    <name type="scientific">Rhodanobacter glycinis</name>
    <dbReference type="NCBI Taxonomy" id="582702"/>
    <lineage>
        <taxon>Bacteria</taxon>
        <taxon>Pseudomonadati</taxon>
        <taxon>Pseudomonadota</taxon>
        <taxon>Gammaproteobacteria</taxon>
        <taxon>Lysobacterales</taxon>
        <taxon>Rhodanobacteraceae</taxon>
        <taxon>Rhodanobacter</taxon>
    </lineage>
</organism>
<reference evidence="3" key="1">
    <citation type="submission" date="2016-10" db="EMBL/GenBank/DDBJ databases">
        <authorList>
            <person name="Varghese N."/>
            <person name="Submissions S."/>
        </authorList>
    </citation>
    <scope>NUCLEOTIDE SEQUENCE [LARGE SCALE GENOMIC DNA]</scope>
    <source>
        <strain evidence="3">MO64</strain>
    </source>
</reference>
<dbReference type="AlphaFoldDB" id="A0A1I4DNS5"/>
<evidence type="ECO:0000313" key="2">
    <source>
        <dbReference type="EMBL" id="SFK93716.1"/>
    </source>
</evidence>
<dbReference type="RefSeq" id="WP_092703985.1">
    <property type="nucleotide sequence ID" value="NZ_FOSR01000009.1"/>
</dbReference>
<evidence type="ECO:0000256" key="1">
    <source>
        <dbReference type="SAM" id="Phobius"/>
    </source>
</evidence>
<keyword evidence="1" id="KW-0472">Membrane</keyword>
<feature type="transmembrane region" description="Helical" evidence="1">
    <location>
        <begin position="6"/>
        <end position="28"/>
    </location>
</feature>
<proteinExistence type="predicted"/>